<dbReference type="RefSeq" id="WP_231482414.1">
    <property type="nucleotide sequence ID" value="NZ_BAAAZO010000006.1"/>
</dbReference>
<proteinExistence type="predicted"/>
<dbReference type="Gene3D" id="1.20.150.30">
    <property type="entry name" value="Zincin-like metallopeptidase, N-terminal domain"/>
    <property type="match status" value="1"/>
</dbReference>
<organism evidence="2 3">
    <name type="scientific">Kineosporia mesophila</name>
    <dbReference type="NCBI Taxonomy" id="566012"/>
    <lineage>
        <taxon>Bacteria</taxon>
        <taxon>Bacillati</taxon>
        <taxon>Actinomycetota</taxon>
        <taxon>Actinomycetes</taxon>
        <taxon>Kineosporiales</taxon>
        <taxon>Kineosporiaceae</taxon>
        <taxon>Kineosporia</taxon>
    </lineage>
</organism>
<dbReference type="EMBL" id="BAAAZO010000006">
    <property type="protein sequence ID" value="GAA3617589.1"/>
    <property type="molecule type" value="Genomic_DNA"/>
</dbReference>
<dbReference type="InterPro" id="IPR018766">
    <property type="entry name" value="Zinicin_2"/>
</dbReference>
<gene>
    <name evidence="2" type="ORF">GCM10022223_37780</name>
</gene>
<dbReference type="PANTHER" id="PTHR39420">
    <property type="match status" value="1"/>
</dbReference>
<dbReference type="GO" id="GO:0008237">
    <property type="term" value="F:metallopeptidase activity"/>
    <property type="evidence" value="ECO:0007669"/>
    <property type="project" value="UniProtKB-KW"/>
</dbReference>
<keyword evidence="2" id="KW-0378">Hydrolase</keyword>
<evidence type="ECO:0000313" key="2">
    <source>
        <dbReference type="EMBL" id="GAA3617589.1"/>
    </source>
</evidence>
<feature type="region of interest" description="Disordered" evidence="1">
    <location>
        <begin position="481"/>
        <end position="523"/>
    </location>
</feature>
<dbReference type="SUPFAM" id="SSF55486">
    <property type="entry name" value="Metalloproteases ('zincins'), catalytic domain"/>
    <property type="match status" value="1"/>
</dbReference>
<protein>
    <submittedName>
        <fullName evidence="2">Zinc-dependent metalloprotease</fullName>
    </submittedName>
</protein>
<keyword evidence="2" id="KW-0645">Protease</keyword>
<dbReference type="Proteomes" id="UP001501074">
    <property type="component" value="Unassembled WGS sequence"/>
</dbReference>
<name>A0ABP6ZX28_9ACTN</name>
<accession>A0ABP6ZX28</accession>
<feature type="compositionally biased region" description="Basic and acidic residues" evidence="1">
    <location>
        <begin position="1"/>
        <end position="19"/>
    </location>
</feature>
<keyword evidence="2" id="KW-0482">Metalloprotease</keyword>
<dbReference type="NCBIfam" id="TIGR03624">
    <property type="entry name" value="putative hydrolase"/>
    <property type="match status" value="1"/>
</dbReference>
<dbReference type="PANTHER" id="PTHR39420:SF2">
    <property type="entry name" value="HYDROLASE"/>
    <property type="match status" value="1"/>
</dbReference>
<dbReference type="InterPro" id="IPR042271">
    <property type="entry name" value="Zinicin_2_N"/>
</dbReference>
<comment type="caution">
    <text evidence="2">The sequence shown here is derived from an EMBL/GenBank/DDBJ whole genome shotgun (WGS) entry which is preliminary data.</text>
</comment>
<keyword evidence="3" id="KW-1185">Reference proteome</keyword>
<feature type="region of interest" description="Disordered" evidence="1">
    <location>
        <begin position="1"/>
        <end position="72"/>
    </location>
</feature>
<dbReference type="Pfam" id="PF10103">
    <property type="entry name" value="Zincin_2"/>
    <property type="match status" value="1"/>
</dbReference>
<evidence type="ECO:0000313" key="3">
    <source>
        <dbReference type="Proteomes" id="UP001501074"/>
    </source>
</evidence>
<sequence>MSEGNRDGQDAESDGPRDDESGEPGSNTPDVPTGGEPRRGTGPRIGFGSDLPTGGRDSAPKKEPEDPLAGLFSAFMGGGAQLPPDVLGNLPPGMMNLPGMPQDPQALQAMLSQVQQMMSTGGDGPVNWELATSVARQAAAEGGDPSVGEAQQRKVAEALRTADLWLDRVCDLPAATARTEAWSRAEWIENTLGVWKIIVEPVADSVGEAMAKALTEQSPEEMRGLLGNALPMMRKMGGTFFGAQLGQALGGLSREVIGGGDVGLPLLPAGRVALIPSNLTEFGSGLGLEEDEVRLYLALREAAHARLVAGVPWLRAHLLSLVEEYARGIVIDTDRIESAIREIDPTDPQAMQAALASDIFEPERTPAQQAALDRLEMALALVEGWVDTVVDEAARTSLPHASALQETIRRRRAAGGPAEHTFASLVGLELRPRRLREAAAVWSALTAARGSTGRDALWEHPDIAPGEAAFADPMGFAQVDKADDDMDAELAKLLDGGLGDAPGEDGSAPGRSKDDKTEDDEDQ</sequence>
<feature type="compositionally biased region" description="Low complexity" evidence="1">
    <location>
        <begin position="32"/>
        <end position="46"/>
    </location>
</feature>
<evidence type="ECO:0000256" key="1">
    <source>
        <dbReference type="SAM" id="MobiDB-lite"/>
    </source>
</evidence>
<reference evidence="3" key="1">
    <citation type="journal article" date="2019" name="Int. J. Syst. Evol. Microbiol.">
        <title>The Global Catalogue of Microorganisms (GCM) 10K type strain sequencing project: providing services to taxonomists for standard genome sequencing and annotation.</title>
        <authorList>
            <consortium name="The Broad Institute Genomics Platform"/>
            <consortium name="The Broad Institute Genome Sequencing Center for Infectious Disease"/>
            <person name="Wu L."/>
            <person name="Ma J."/>
        </authorList>
    </citation>
    <scope>NUCLEOTIDE SEQUENCE [LARGE SCALE GENOMIC DNA]</scope>
    <source>
        <strain evidence="3">JCM 16902</strain>
    </source>
</reference>